<comment type="subunit">
    <text evidence="4">Complex I is composed of 45 different subunits.</text>
</comment>
<evidence type="ECO:0008006" key="14">
    <source>
        <dbReference type="Google" id="ProtNLM"/>
    </source>
</evidence>
<keyword evidence="9" id="KW-0249">Electron transport</keyword>
<evidence type="ECO:0000256" key="11">
    <source>
        <dbReference type="ARBA" id="ARBA00023136"/>
    </source>
</evidence>
<evidence type="ECO:0000256" key="7">
    <source>
        <dbReference type="ARBA" id="ARBA00022792"/>
    </source>
</evidence>
<comment type="subcellular location">
    <subcellularLocation>
        <location evidence="2">Mitochondrion inner membrane</location>
        <topology evidence="2">Peripheral membrane protein</topology>
        <orientation evidence="2">Matrix side</orientation>
    </subcellularLocation>
</comment>
<evidence type="ECO:0000256" key="8">
    <source>
        <dbReference type="ARBA" id="ARBA00022946"/>
    </source>
</evidence>
<dbReference type="InterPro" id="IPR026627">
    <property type="entry name" value="NDUFB2_animal"/>
</dbReference>
<keyword evidence="13" id="KW-1185">Reference proteome</keyword>
<keyword evidence="6" id="KW-0679">Respiratory chain</keyword>
<dbReference type="AlphaFoldDB" id="A0A8S4A6A7"/>
<dbReference type="PANTHER" id="PTHR15223">
    <property type="entry name" value="NADH-UBIQUINONE OXIDOREDUCTASE AGGG SUBUNIT"/>
    <property type="match status" value="1"/>
</dbReference>
<dbReference type="GO" id="GO:0045271">
    <property type="term" value="C:respiratory chain complex I"/>
    <property type="evidence" value="ECO:0007669"/>
    <property type="project" value="InterPro"/>
</dbReference>
<dbReference type="GO" id="GO:0005743">
    <property type="term" value="C:mitochondrial inner membrane"/>
    <property type="evidence" value="ECO:0007669"/>
    <property type="project" value="UniProtKB-SubCell"/>
</dbReference>
<organism evidence="12 13">
    <name type="scientific">Candidula unifasciata</name>
    <dbReference type="NCBI Taxonomy" id="100452"/>
    <lineage>
        <taxon>Eukaryota</taxon>
        <taxon>Metazoa</taxon>
        <taxon>Spiralia</taxon>
        <taxon>Lophotrochozoa</taxon>
        <taxon>Mollusca</taxon>
        <taxon>Gastropoda</taxon>
        <taxon>Heterobranchia</taxon>
        <taxon>Euthyneura</taxon>
        <taxon>Panpulmonata</taxon>
        <taxon>Eupulmonata</taxon>
        <taxon>Stylommatophora</taxon>
        <taxon>Helicina</taxon>
        <taxon>Helicoidea</taxon>
        <taxon>Geomitridae</taxon>
        <taxon>Candidula</taxon>
    </lineage>
</organism>
<dbReference type="EMBL" id="CAJHNH020008460">
    <property type="protein sequence ID" value="CAG5135822.1"/>
    <property type="molecule type" value="Genomic_DNA"/>
</dbReference>
<name>A0A8S4A6A7_9EUPU</name>
<gene>
    <name evidence="12" type="ORF">CUNI_LOCUS21380</name>
</gene>
<protein>
    <recommendedName>
        <fullName evidence="14">NADH dehydrogenase [ubiquinone] 1 beta subcomplex subunit 2, mitochondrial</fullName>
    </recommendedName>
</protein>
<evidence type="ECO:0000256" key="9">
    <source>
        <dbReference type="ARBA" id="ARBA00022982"/>
    </source>
</evidence>
<dbReference type="GO" id="GO:0032981">
    <property type="term" value="P:mitochondrial respiratory chain complex I assembly"/>
    <property type="evidence" value="ECO:0007669"/>
    <property type="project" value="TreeGrafter"/>
</dbReference>
<evidence type="ECO:0000256" key="2">
    <source>
        <dbReference type="ARBA" id="ARBA00004443"/>
    </source>
</evidence>
<comment type="function">
    <text evidence="1">Accessory subunit of the mitochondrial membrane respiratory chain NADH dehydrogenase (Complex I), that is believed not to be involved in catalysis. Complex I functions in the transfer of electrons from NADH to the respiratory chain. The immediate electron acceptor for the enzyme is believed to be ubiquinone.</text>
</comment>
<comment type="similarity">
    <text evidence="3">Belongs to the complex I NDUFB2 subunit family.</text>
</comment>
<evidence type="ECO:0000313" key="12">
    <source>
        <dbReference type="EMBL" id="CAG5135822.1"/>
    </source>
</evidence>
<evidence type="ECO:0000256" key="6">
    <source>
        <dbReference type="ARBA" id="ARBA00022660"/>
    </source>
</evidence>
<dbReference type="PANTHER" id="PTHR15223:SF1">
    <property type="entry name" value="NADH DEHYDROGENASE [UBIQUINONE] 1 BETA SUBCOMPLEX SUBUNIT 2, MITOCHONDRIAL"/>
    <property type="match status" value="1"/>
</dbReference>
<keyword evidence="5" id="KW-0813">Transport</keyword>
<keyword evidence="8" id="KW-0809">Transit peptide</keyword>
<evidence type="ECO:0000256" key="5">
    <source>
        <dbReference type="ARBA" id="ARBA00022448"/>
    </source>
</evidence>
<dbReference type="Pfam" id="PF14813">
    <property type="entry name" value="NADH_B2"/>
    <property type="match status" value="1"/>
</dbReference>
<reference evidence="12" key="1">
    <citation type="submission" date="2021-04" db="EMBL/GenBank/DDBJ databases">
        <authorList>
            <consortium name="Molecular Ecology Group"/>
        </authorList>
    </citation>
    <scope>NUCLEOTIDE SEQUENCE</scope>
</reference>
<dbReference type="Proteomes" id="UP000678393">
    <property type="component" value="Unassembled WGS sequence"/>
</dbReference>
<sequence>MSIVKLSGQLRLVASTLLHRQRKISPPVQICRNAGSAVYRDAAYKEPATVHYMGEVLSFIMWYWILYHCWYEFDHLVPPHQYPDPSKFTDEELGIPADEED</sequence>
<evidence type="ECO:0000256" key="4">
    <source>
        <dbReference type="ARBA" id="ARBA00011533"/>
    </source>
</evidence>
<dbReference type="OrthoDB" id="6241903at2759"/>
<proteinExistence type="inferred from homology"/>
<comment type="caution">
    <text evidence="12">The sequence shown here is derived from an EMBL/GenBank/DDBJ whole genome shotgun (WGS) entry which is preliminary data.</text>
</comment>
<keyword evidence="7" id="KW-0999">Mitochondrion inner membrane</keyword>
<evidence type="ECO:0000256" key="1">
    <source>
        <dbReference type="ARBA" id="ARBA00003195"/>
    </source>
</evidence>
<evidence type="ECO:0000256" key="10">
    <source>
        <dbReference type="ARBA" id="ARBA00023128"/>
    </source>
</evidence>
<evidence type="ECO:0000313" key="13">
    <source>
        <dbReference type="Proteomes" id="UP000678393"/>
    </source>
</evidence>
<keyword evidence="10" id="KW-0496">Mitochondrion</keyword>
<evidence type="ECO:0000256" key="3">
    <source>
        <dbReference type="ARBA" id="ARBA00005923"/>
    </source>
</evidence>
<accession>A0A8S4A6A7</accession>
<keyword evidence="11" id="KW-0472">Membrane</keyword>